<dbReference type="Pfam" id="PF01584">
    <property type="entry name" value="CheW"/>
    <property type="match status" value="1"/>
</dbReference>
<evidence type="ECO:0000256" key="5">
    <source>
        <dbReference type="ARBA" id="ARBA00022777"/>
    </source>
</evidence>
<dbReference type="GO" id="GO:0006935">
    <property type="term" value="P:chemotaxis"/>
    <property type="evidence" value="ECO:0007669"/>
    <property type="project" value="InterPro"/>
</dbReference>
<dbReference type="Pfam" id="PF00072">
    <property type="entry name" value="Response_reg"/>
    <property type="match status" value="1"/>
</dbReference>
<dbReference type="SUPFAM" id="SSF47226">
    <property type="entry name" value="Histidine-containing phosphotransfer domain, HPT domain"/>
    <property type="match status" value="1"/>
</dbReference>
<dbReference type="Gene3D" id="3.40.50.2300">
    <property type="match status" value="1"/>
</dbReference>
<gene>
    <name evidence="13" type="ORF">C7B64_07895</name>
</gene>
<dbReference type="InterPro" id="IPR004105">
    <property type="entry name" value="CheA-like_dim"/>
</dbReference>
<dbReference type="RefSeq" id="WP_106288098.1">
    <property type="nucleotide sequence ID" value="NZ_CAWNTC010000250.1"/>
</dbReference>
<dbReference type="SUPFAM" id="SSF52172">
    <property type="entry name" value="CheY-like"/>
    <property type="match status" value="1"/>
</dbReference>
<evidence type="ECO:0000256" key="4">
    <source>
        <dbReference type="ARBA" id="ARBA00022679"/>
    </source>
</evidence>
<evidence type="ECO:0000256" key="6">
    <source>
        <dbReference type="ARBA" id="ARBA00023012"/>
    </source>
</evidence>
<evidence type="ECO:0000259" key="12">
    <source>
        <dbReference type="PROSITE" id="PS50894"/>
    </source>
</evidence>
<dbReference type="Gene3D" id="1.10.287.560">
    <property type="entry name" value="Histidine kinase CheA-like, homodimeric domain"/>
    <property type="match status" value="1"/>
</dbReference>
<dbReference type="Pfam" id="PF02895">
    <property type="entry name" value="H-kinase_dim"/>
    <property type="match status" value="1"/>
</dbReference>
<dbReference type="EC" id="2.7.13.3" evidence="2"/>
<evidence type="ECO:0000256" key="1">
    <source>
        <dbReference type="ARBA" id="ARBA00000085"/>
    </source>
</evidence>
<feature type="domain" description="HPt" evidence="12">
    <location>
        <begin position="2"/>
        <end position="106"/>
    </location>
</feature>
<dbReference type="InterPro" id="IPR002545">
    <property type="entry name" value="CheW-lke_dom"/>
</dbReference>
<dbReference type="SUPFAM" id="SSF50341">
    <property type="entry name" value="CheW-like"/>
    <property type="match status" value="1"/>
</dbReference>
<evidence type="ECO:0000256" key="3">
    <source>
        <dbReference type="ARBA" id="ARBA00022553"/>
    </source>
</evidence>
<dbReference type="CDD" id="cd16916">
    <property type="entry name" value="HATPase_CheA-like"/>
    <property type="match status" value="1"/>
</dbReference>
<dbReference type="InterPro" id="IPR003594">
    <property type="entry name" value="HATPase_dom"/>
</dbReference>
<dbReference type="PROSITE" id="PS50851">
    <property type="entry name" value="CHEW"/>
    <property type="match status" value="1"/>
</dbReference>
<keyword evidence="4" id="KW-0808">Transferase</keyword>
<dbReference type="InterPro" id="IPR001789">
    <property type="entry name" value="Sig_transdc_resp-reg_receiver"/>
</dbReference>
<dbReference type="PRINTS" id="PR00344">
    <property type="entry name" value="BCTRLSENSOR"/>
</dbReference>
<keyword evidence="14" id="KW-1185">Reference proteome</keyword>
<dbReference type="InterPro" id="IPR036641">
    <property type="entry name" value="HPT_dom_sf"/>
</dbReference>
<dbReference type="PROSITE" id="PS50110">
    <property type="entry name" value="RESPONSE_REGULATORY"/>
    <property type="match status" value="1"/>
</dbReference>
<feature type="modified residue" description="4-aspartylphosphate" evidence="8">
    <location>
        <position position="1096"/>
    </location>
</feature>
<feature type="domain" description="Histidine kinase" evidence="9">
    <location>
        <begin position="668"/>
        <end position="873"/>
    </location>
</feature>
<dbReference type="SMART" id="SM00387">
    <property type="entry name" value="HATPase_c"/>
    <property type="match status" value="1"/>
</dbReference>
<dbReference type="FunFam" id="3.30.565.10:FF:000016">
    <property type="entry name" value="Chemotaxis protein CheA, putative"/>
    <property type="match status" value="1"/>
</dbReference>
<evidence type="ECO:0000256" key="2">
    <source>
        <dbReference type="ARBA" id="ARBA00012438"/>
    </source>
</evidence>
<dbReference type="SMART" id="SM00073">
    <property type="entry name" value="HPT"/>
    <property type="match status" value="1"/>
</dbReference>
<comment type="caution">
    <text evidence="13">The sequence shown here is derived from an EMBL/GenBank/DDBJ whole genome shotgun (WGS) entry which is preliminary data.</text>
</comment>
<dbReference type="SMART" id="SM01231">
    <property type="entry name" value="H-kinase_dim"/>
    <property type="match status" value="1"/>
</dbReference>
<reference evidence="13 14" key="1">
    <citation type="submission" date="2018-02" db="EMBL/GenBank/DDBJ databases">
        <authorList>
            <person name="Cohen D.B."/>
            <person name="Kent A.D."/>
        </authorList>
    </citation>
    <scope>NUCLEOTIDE SEQUENCE [LARGE SCALE GENOMIC DNA]</scope>
    <source>
        <strain evidence="13 14">CCAP 1448/3</strain>
    </source>
</reference>
<dbReference type="GO" id="GO:0000155">
    <property type="term" value="F:phosphorelay sensor kinase activity"/>
    <property type="evidence" value="ECO:0007669"/>
    <property type="project" value="InterPro"/>
</dbReference>
<feature type="domain" description="CheW-like" evidence="11">
    <location>
        <begin position="875"/>
        <end position="1019"/>
    </location>
</feature>
<dbReference type="PANTHER" id="PTHR43395:SF1">
    <property type="entry name" value="CHEMOTAXIS PROTEIN CHEA"/>
    <property type="match status" value="1"/>
</dbReference>
<name>A0A2T1C5Q6_9CYAN</name>
<dbReference type="InterPro" id="IPR036061">
    <property type="entry name" value="CheW-like_dom_sf"/>
</dbReference>
<protein>
    <recommendedName>
        <fullName evidence="2">histidine kinase</fullName>
        <ecNumber evidence="2">2.7.13.3</ecNumber>
    </recommendedName>
</protein>
<accession>A0A2T1C5Q6</accession>
<keyword evidence="3 8" id="KW-0597">Phosphoprotein</keyword>
<sequence length="1175" mass="130431">MEPEQQQRIMAYFIEEAKEHLNTIEQGLLNLANTVQNSEAMNELFRAAHSIKGGAAMLGLTKVQKTAHKLEDCFKVLKESPIKPDQKLESLFFMVFDALQTFLEQIQMPAADAAMMTISGVEPIFGELNEYLQKLVTEANPLESAQKQKIQAAFAEQIHEQLRRMLELFKKPDGPHTRQRLRQSCDRLMNLGMESHLSKWQELIATAATAISQYSNSLPTLAQAIITDIKQAQKLLLSGKEAQIKVSKSLLSLAQKGQGSSHLEGDSIIPTGLEIGTNELNSLSELFDGKNNDRNEAWQESDLAFDLEVSDRENQDKTLLDAQETSTDDFDLTSFLEQIDTTTQTSNVDPKIDSTTELNSNESTLLEDAFLNFEPIDATVIDKSPSQLEVSDNESTLLEDAFLNFEPIDATVIDRPSHSNSTRRSSPSVDELEAIEQWLIQMSTHGAGNWWDELEALLNESSSSTAEATEVDELAMLLASDLSTSAAKDANNDFADLESLLQKADQNLGGSPTSVSGSGHPSPRPRVKVFEQTMRVPVKQLDGLSNLVGELVVNRNSLEQEQERIRQSLDNLLYQIQQLSFLGGRMQDLYERSLLEMALNANRQNRQSLSASNFASHNDSDAEDYDPLEMDRFTKFHLISQEMIERIVRVRESASDIEYVVDENDNVARRLRQVTSQLQEGLTRSRMVPFAQAVNRLQRGVRDNALKNGKQVQLVVEGRETLIDKVLLEHLSDPLNHILNNAIAHGLETPAARQAAGKAPIGKVTINANYQGNQTLITISDDGAGINIDTVKAKALKIGLIDAEQAKEMSKLDVYDLLFHPGFSTKDQADELAGRGVGLDVVRTSLTEIRGNVTVESSLGKGTTFTIRLPLTLTICKALCCVSEKTSIAFSMDGVEDTLNLSPSIVQTNAEGEKCVPWRDTLLPFRPLSELLKYNRQISRGSLYGITKEDDSISIVVIRSGSTYIGLQVDRVLGEQEIVIKQLSAPVPKPLGIAGATVLGDGRVMPIADVLELIDLFRGEVRKEYTNLWSNRTTTPVIQEDKHEALVLIVDDSITVRELLSMTFNKAGYRVEQARDGQEAWDKLRSGLPCDLIFCDIEMPRMDGLELLSRIQKDETLNHLPVGMLTSRGADRHRQIAADLGAKGYFTKPYLEEALLEAAQRMMKGEVLLQTSAQP</sequence>
<dbReference type="Gene3D" id="3.30.565.10">
    <property type="entry name" value="Histidine kinase-like ATPase, C-terminal domain"/>
    <property type="match status" value="1"/>
</dbReference>
<evidence type="ECO:0000259" key="9">
    <source>
        <dbReference type="PROSITE" id="PS50109"/>
    </source>
</evidence>
<dbReference type="GO" id="GO:0005737">
    <property type="term" value="C:cytoplasm"/>
    <property type="evidence" value="ECO:0007669"/>
    <property type="project" value="InterPro"/>
</dbReference>
<dbReference type="SUPFAM" id="SSF47384">
    <property type="entry name" value="Homodimeric domain of signal transducing histidine kinase"/>
    <property type="match status" value="1"/>
</dbReference>
<dbReference type="SMART" id="SM00260">
    <property type="entry name" value="CheW"/>
    <property type="match status" value="1"/>
</dbReference>
<evidence type="ECO:0000259" key="10">
    <source>
        <dbReference type="PROSITE" id="PS50110"/>
    </source>
</evidence>
<dbReference type="InterPro" id="IPR004358">
    <property type="entry name" value="Sig_transdc_His_kin-like_C"/>
</dbReference>
<dbReference type="OrthoDB" id="2079555at2"/>
<reference evidence="13 14" key="2">
    <citation type="submission" date="2018-03" db="EMBL/GenBank/DDBJ databases">
        <title>The ancient ancestry and fast evolution of plastids.</title>
        <authorList>
            <person name="Moore K.R."/>
            <person name="Magnabosco C."/>
            <person name="Momper L."/>
            <person name="Gold D.A."/>
            <person name="Bosak T."/>
            <person name="Fournier G.P."/>
        </authorList>
    </citation>
    <scope>NUCLEOTIDE SEQUENCE [LARGE SCALE GENOMIC DNA]</scope>
    <source>
        <strain evidence="13 14">CCAP 1448/3</strain>
    </source>
</reference>
<dbReference type="SUPFAM" id="SSF55874">
    <property type="entry name" value="ATPase domain of HSP90 chaperone/DNA topoisomerase II/histidine kinase"/>
    <property type="match status" value="1"/>
</dbReference>
<evidence type="ECO:0000256" key="7">
    <source>
        <dbReference type="PROSITE-ProRule" id="PRU00110"/>
    </source>
</evidence>
<dbReference type="Proteomes" id="UP000238762">
    <property type="component" value="Unassembled WGS sequence"/>
</dbReference>
<feature type="modified residue" description="Phosphohistidine" evidence="7">
    <location>
        <position position="49"/>
    </location>
</feature>
<evidence type="ECO:0000313" key="13">
    <source>
        <dbReference type="EMBL" id="PSB03564.1"/>
    </source>
</evidence>
<dbReference type="InterPro" id="IPR008207">
    <property type="entry name" value="Sig_transdc_His_kin_Hpt_dom"/>
</dbReference>
<proteinExistence type="predicted"/>
<dbReference type="PROSITE" id="PS50109">
    <property type="entry name" value="HIS_KIN"/>
    <property type="match status" value="1"/>
</dbReference>
<dbReference type="SMART" id="SM00448">
    <property type="entry name" value="REC"/>
    <property type="match status" value="1"/>
</dbReference>
<comment type="catalytic activity">
    <reaction evidence="1">
        <text>ATP + protein L-histidine = ADP + protein N-phospho-L-histidine.</text>
        <dbReference type="EC" id="2.7.13.3"/>
    </reaction>
</comment>
<dbReference type="InterPro" id="IPR037006">
    <property type="entry name" value="CheA-like_homodim_sf"/>
</dbReference>
<dbReference type="CDD" id="cd00088">
    <property type="entry name" value="HPT"/>
    <property type="match status" value="1"/>
</dbReference>
<dbReference type="InterPro" id="IPR036097">
    <property type="entry name" value="HisK_dim/P_sf"/>
</dbReference>
<dbReference type="Pfam" id="PF02518">
    <property type="entry name" value="HATPase_c"/>
    <property type="match status" value="1"/>
</dbReference>
<dbReference type="PANTHER" id="PTHR43395">
    <property type="entry name" value="SENSOR HISTIDINE KINASE CHEA"/>
    <property type="match status" value="1"/>
</dbReference>
<dbReference type="AlphaFoldDB" id="A0A2T1C5Q6"/>
<evidence type="ECO:0000259" key="11">
    <source>
        <dbReference type="PROSITE" id="PS50851"/>
    </source>
</evidence>
<evidence type="ECO:0000256" key="8">
    <source>
        <dbReference type="PROSITE-ProRule" id="PRU00169"/>
    </source>
</evidence>
<dbReference type="Pfam" id="PF01627">
    <property type="entry name" value="Hpt"/>
    <property type="match status" value="1"/>
</dbReference>
<dbReference type="PROSITE" id="PS50894">
    <property type="entry name" value="HPT"/>
    <property type="match status" value="1"/>
</dbReference>
<dbReference type="InterPro" id="IPR036890">
    <property type="entry name" value="HATPase_C_sf"/>
</dbReference>
<dbReference type="Gene3D" id="1.20.120.160">
    <property type="entry name" value="HPT domain"/>
    <property type="match status" value="1"/>
</dbReference>
<keyword evidence="5 13" id="KW-0418">Kinase</keyword>
<organism evidence="13 14">
    <name type="scientific">Merismopedia glauca CCAP 1448/3</name>
    <dbReference type="NCBI Taxonomy" id="1296344"/>
    <lineage>
        <taxon>Bacteria</taxon>
        <taxon>Bacillati</taxon>
        <taxon>Cyanobacteriota</taxon>
        <taxon>Cyanophyceae</taxon>
        <taxon>Synechococcales</taxon>
        <taxon>Merismopediaceae</taxon>
        <taxon>Merismopedia</taxon>
    </lineage>
</organism>
<feature type="domain" description="Response regulatory" evidence="10">
    <location>
        <begin position="1046"/>
        <end position="1163"/>
    </location>
</feature>
<dbReference type="InterPro" id="IPR005467">
    <property type="entry name" value="His_kinase_dom"/>
</dbReference>
<dbReference type="InterPro" id="IPR011006">
    <property type="entry name" value="CheY-like_superfamily"/>
</dbReference>
<dbReference type="EMBL" id="PVWJ01000029">
    <property type="protein sequence ID" value="PSB03564.1"/>
    <property type="molecule type" value="Genomic_DNA"/>
</dbReference>
<dbReference type="Gene3D" id="2.30.30.40">
    <property type="entry name" value="SH3 Domains"/>
    <property type="match status" value="1"/>
</dbReference>
<evidence type="ECO:0000313" key="14">
    <source>
        <dbReference type="Proteomes" id="UP000238762"/>
    </source>
</evidence>
<dbReference type="InterPro" id="IPR051315">
    <property type="entry name" value="Bact_Chemotaxis_CheA"/>
</dbReference>
<keyword evidence="6" id="KW-0902">Two-component regulatory system</keyword>